<dbReference type="Gene3D" id="3.40.50.300">
    <property type="entry name" value="P-loop containing nucleotide triphosphate hydrolases"/>
    <property type="match status" value="1"/>
</dbReference>
<dbReference type="STRING" id="640132.Srot_2683"/>
<reference evidence="2 3" key="1">
    <citation type="journal article" date="2010" name="Stand. Genomic Sci.">
        <title>Complete genome sequence of Segniliparus rotundus type strain (CDC 1076).</title>
        <authorList>
            <person name="Sikorski J."/>
            <person name="Lapidus A."/>
            <person name="Copeland A."/>
            <person name="Misra M."/>
            <person name="Glavina Del Rio T."/>
            <person name="Nolan M."/>
            <person name="Lucas S."/>
            <person name="Chen F."/>
            <person name="Tice H."/>
            <person name="Cheng J.F."/>
            <person name="Jando M."/>
            <person name="Schneider S."/>
            <person name="Bruce D."/>
            <person name="Goodwin L."/>
            <person name="Pitluck S."/>
            <person name="Liolios K."/>
            <person name="Mikhailova N."/>
            <person name="Pati A."/>
            <person name="Ivanova N."/>
            <person name="Mavromatis K."/>
            <person name="Chen A."/>
            <person name="Palaniappan K."/>
            <person name="Chertkov O."/>
            <person name="Land M."/>
            <person name="Hauser L."/>
            <person name="Chang Y.J."/>
            <person name="Jeffries C.D."/>
            <person name="Brettin T."/>
            <person name="Detter J.C."/>
            <person name="Han C."/>
            <person name="Rohde M."/>
            <person name="Goker M."/>
            <person name="Bristow J."/>
            <person name="Eisen J.A."/>
            <person name="Markowitz V."/>
            <person name="Hugenholtz P."/>
            <person name="Kyrpides N.C."/>
            <person name="Klenk H.P."/>
        </authorList>
    </citation>
    <scope>NUCLEOTIDE SEQUENCE [LARGE SCALE GENOMIC DNA]</scope>
    <source>
        <strain evidence="3">ATCC BAA-972 / CDC 1076 / CIP 108378 / DSM 44985 / JCM 13578</strain>
    </source>
</reference>
<dbReference type="SUPFAM" id="SSF90002">
    <property type="entry name" value="Hypothetical protein YjiA, C-terminal domain"/>
    <property type="match status" value="1"/>
</dbReference>
<dbReference type="InterPro" id="IPR027417">
    <property type="entry name" value="P-loop_NTPase"/>
</dbReference>
<dbReference type="AlphaFoldDB" id="D6ZCE8"/>
<proteinExistence type="predicted"/>
<organism evidence="2 3">
    <name type="scientific">Segniliparus rotundus (strain ATCC BAA-972 / CDC 1076 / CIP 108378 / DSM 44985 / JCM 13578)</name>
    <dbReference type="NCBI Taxonomy" id="640132"/>
    <lineage>
        <taxon>Bacteria</taxon>
        <taxon>Bacillati</taxon>
        <taxon>Actinomycetota</taxon>
        <taxon>Actinomycetes</taxon>
        <taxon>Mycobacteriales</taxon>
        <taxon>Segniliparaceae</taxon>
        <taxon>Segniliparus</taxon>
    </lineage>
</organism>
<dbReference type="Proteomes" id="UP000002247">
    <property type="component" value="Chromosome"/>
</dbReference>
<evidence type="ECO:0000259" key="1">
    <source>
        <dbReference type="SMART" id="SM00833"/>
    </source>
</evidence>
<evidence type="ECO:0000313" key="3">
    <source>
        <dbReference type="Proteomes" id="UP000002247"/>
    </source>
</evidence>
<evidence type="ECO:0000313" key="2">
    <source>
        <dbReference type="EMBL" id="ADG99117.1"/>
    </source>
</evidence>
<dbReference type="eggNOG" id="COG0523">
    <property type="taxonomic scope" value="Bacteria"/>
</dbReference>
<protein>
    <submittedName>
        <fullName evidence="2">Cobalamin synthesis CobW domain protein</fullName>
    </submittedName>
</protein>
<dbReference type="KEGG" id="srt:Srot_2683"/>
<dbReference type="PANTHER" id="PTHR43603:SF1">
    <property type="entry name" value="ZINC-REGULATED GTPASE METALLOPROTEIN ACTIVATOR 1"/>
    <property type="match status" value="1"/>
</dbReference>
<dbReference type="EMBL" id="CP001958">
    <property type="protein sequence ID" value="ADG99117.1"/>
    <property type="molecule type" value="Genomic_DNA"/>
</dbReference>
<dbReference type="InterPro" id="IPR051927">
    <property type="entry name" value="Zn_Chap_cDPG_Synth"/>
</dbReference>
<dbReference type="SMART" id="SM00833">
    <property type="entry name" value="CobW_C"/>
    <property type="match status" value="1"/>
</dbReference>
<feature type="domain" description="CobW C-terminal" evidence="1">
    <location>
        <begin position="209"/>
        <end position="311"/>
    </location>
</feature>
<dbReference type="RefSeq" id="WP_013139566.1">
    <property type="nucleotide sequence ID" value="NC_014168.1"/>
</dbReference>
<gene>
    <name evidence="2" type="ordered locus">Srot_2683</name>
</gene>
<keyword evidence="3" id="KW-1185">Reference proteome</keyword>
<accession>D6ZCE8</accession>
<sequence>MAAVDVIAVVGGCAPERARYARGLADASKQRFVPATHLREADHPAEEAAKIACWCATRFGSVVEFPTEAEPVDVVAAFADPDGAVRLAEIVCVVDAPHLLHDLADESFLARRDGSGGVEQVARALLAAHQIEFASTVVLLNWKLLAAPKIALVTALICHLNPSAQVQLHDGWRSLGARPGAVRVPAHERPGWIRALSDEFQPRITHPEVGVVRYQQVRPLHPARLLSFLDERLGTGEFGTVVRSAGFCRLATRPTRPAEWDQTGSVIALHPLAPDEQVAEEDELLAVGQELVFIGLGLDRRAIARALDEVALDDEELLAGPQAWAELCDPFPAWPGAEDRAD</sequence>
<dbReference type="Pfam" id="PF07683">
    <property type="entry name" value="CobW_C"/>
    <property type="match status" value="1"/>
</dbReference>
<dbReference type="InterPro" id="IPR011629">
    <property type="entry name" value="CobW-like_C"/>
</dbReference>
<dbReference type="PANTHER" id="PTHR43603">
    <property type="entry name" value="COBW DOMAIN-CONTAINING PROTEIN DDB_G0274527"/>
    <property type="match status" value="1"/>
</dbReference>
<name>D6ZCE8_SEGRD</name>
<dbReference type="HOGENOM" id="CLU_069814_0_0_11"/>